<dbReference type="PRINTS" id="PR00080">
    <property type="entry name" value="SDRFAMILY"/>
</dbReference>
<dbReference type="RefSeq" id="WP_189697502.1">
    <property type="nucleotide sequence ID" value="NZ_BMTA01000005.1"/>
</dbReference>
<dbReference type="PRINTS" id="PR00081">
    <property type="entry name" value="GDHRDH"/>
</dbReference>
<accession>A0A7M2TBP3</accession>
<protein>
    <submittedName>
        <fullName evidence="3">SDR family oxidoreductase</fullName>
    </submittedName>
</protein>
<dbReference type="InterPro" id="IPR002347">
    <property type="entry name" value="SDR_fam"/>
</dbReference>
<dbReference type="EMBL" id="CP063374">
    <property type="protein sequence ID" value="QOV44761.1"/>
    <property type="molecule type" value="Genomic_DNA"/>
</dbReference>
<dbReference type="PANTHER" id="PTHR42879:SF2">
    <property type="entry name" value="3-OXOACYL-[ACYL-CARRIER-PROTEIN] REDUCTASE FABG"/>
    <property type="match status" value="1"/>
</dbReference>
<evidence type="ECO:0000256" key="1">
    <source>
        <dbReference type="ARBA" id="ARBA00006484"/>
    </source>
</evidence>
<evidence type="ECO:0000313" key="3">
    <source>
        <dbReference type="EMBL" id="QOV44761.1"/>
    </source>
</evidence>
<proteinExistence type="inferred from homology"/>
<evidence type="ECO:0000256" key="2">
    <source>
        <dbReference type="ARBA" id="ARBA00023002"/>
    </source>
</evidence>
<dbReference type="Pfam" id="PF13561">
    <property type="entry name" value="adh_short_C2"/>
    <property type="match status" value="1"/>
</dbReference>
<comment type="similarity">
    <text evidence="1">Belongs to the short-chain dehydrogenases/reductases (SDR) family.</text>
</comment>
<keyword evidence="2" id="KW-0560">Oxidoreductase</keyword>
<reference evidence="3 4" key="1">
    <citation type="submission" date="2020-10" db="EMBL/GenBank/DDBJ databases">
        <title>Streptomyces chromofuscus complate genome analysis.</title>
        <authorList>
            <person name="Anwar N."/>
        </authorList>
    </citation>
    <scope>NUCLEOTIDE SEQUENCE [LARGE SCALE GENOMIC DNA]</scope>
    <source>
        <strain evidence="3 4">DSM 40273</strain>
    </source>
</reference>
<dbReference type="SUPFAM" id="SSF51735">
    <property type="entry name" value="NAD(P)-binding Rossmann-fold domains"/>
    <property type="match status" value="1"/>
</dbReference>
<evidence type="ECO:0000313" key="4">
    <source>
        <dbReference type="Proteomes" id="UP000594008"/>
    </source>
</evidence>
<dbReference type="PANTHER" id="PTHR42879">
    <property type="entry name" value="3-OXOACYL-(ACYL-CARRIER-PROTEIN) REDUCTASE"/>
    <property type="match status" value="1"/>
</dbReference>
<dbReference type="Gene3D" id="3.40.50.720">
    <property type="entry name" value="NAD(P)-binding Rossmann-like Domain"/>
    <property type="match status" value="1"/>
</dbReference>
<dbReference type="FunFam" id="3.40.50.720:FF:000084">
    <property type="entry name" value="Short-chain dehydrogenase reductase"/>
    <property type="match status" value="1"/>
</dbReference>
<organism evidence="3 4">
    <name type="scientific">Streptomyces chromofuscus</name>
    <dbReference type="NCBI Taxonomy" id="42881"/>
    <lineage>
        <taxon>Bacteria</taxon>
        <taxon>Bacillati</taxon>
        <taxon>Actinomycetota</taxon>
        <taxon>Actinomycetes</taxon>
        <taxon>Kitasatosporales</taxon>
        <taxon>Streptomycetaceae</taxon>
        <taxon>Streptomyces</taxon>
    </lineage>
</organism>
<dbReference type="GO" id="GO:0016491">
    <property type="term" value="F:oxidoreductase activity"/>
    <property type="evidence" value="ECO:0007669"/>
    <property type="project" value="UniProtKB-KW"/>
</dbReference>
<dbReference type="InterPro" id="IPR036291">
    <property type="entry name" value="NAD(P)-bd_dom_sf"/>
</dbReference>
<dbReference type="AlphaFoldDB" id="A0A7M2TBP3"/>
<dbReference type="Proteomes" id="UP000594008">
    <property type="component" value="Chromosome"/>
</dbReference>
<keyword evidence="4" id="KW-1185">Reference proteome</keyword>
<gene>
    <name evidence="3" type="ORF">IPT68_01695</name>
</gene>
<name>A0A7M2TBP3_STRCW</name>
<sequence length="269" mass="27303">MAAGGNLEGRTAFVTGGSRGLGFAIAQALLERGAKVAIAARDEAAVKAAAGRLTAGSDARNVLPVVADVTDADSVDSVLAEVHAWHGALDVVVNNAGPQLTPAPLDKVEDETVASAFDTKLIGYLRVSRAALPFLSRTGSGSIVNVVGATAHLLIPNAGATGIVNAGVVALTSYLAAEAAPANIRVNAISPGMTKTEGWLTRTEAMGRQQGKTPEEVRAGMAQALGIRLDRWAEPAEIGAAAAFLASDDASYVTGQVLRVDGGMTKPVA</sequence>
<dbReference type="InterPro" id="IPR050259">
    <property type="entry name" value="SDR"/>
</dbReference>
<dbReference type="KEGG" id="schf:IPT68_01695"/>